<sequence>MSYTSGQHASGIPEDDEALETQGLLDEDRHMHQQTSAGIINESRNSRPSTSATMSLKALTQRVPLFQRDGERSPLERDLVRRLDVFLLTFGCVSQVIKYLDQTNISSAYVSGMKEDLGLYGNELNYFTTWFSVSYCIMLIPSQVIMTWVRPSWWLPGLEIAWGIMTGLIALCTNAKQVYVLRVFLGLFESSAWPGMVTLFMYWYTPSELAKRIAYYQSCQAIGAMLSGALQTAMLNTLDGTHGIAGWRWLFIVNAIMTVVVGLAGFFMLPDYPSSPNPRAFWFSAEHARMAQERLERHGRSHAKKITWAAAKRTSKMWVSYFIPVLYIATVLAQYGYNYFNLFLKSLKNPDGSPTWSTSQVNTIPIAGGAINVVCVWVWAILSDMLHTRWTLLVAQAVIGLVPAITMSVWTRHPGSTPLSAAYASYFISYLCLGTAPLIMSWLSDLLPQDPEARTLILGYSIAGLYALIAWSQVLVWPATEAPYYKHAWQVSIALWILVIIMTVFLRVVDVKYLLPKRQAAQAPVIEAAKVDEEESVPVDASGGRVDPKRTEVEAVAAV</sequence>
<keyword evidence="10" id="KW-1185">Reference proteome</keyword>
<evidence type="ECO:0000256" key="4">
    <source>
        <dbReference type="ARBA" id="ARBA00022989"/>
    </source>
</evidence>
<evidence type="ECO:0000256" key="5">
    <source>
        <dbReference type="ARBA" id="ARBA00023136"/>
    </source>
</evidence>
<feature type="transmembrane region" description="Helical" evidence="7">
    <location>
        <begin position="247"/>
        <end position="269"/>
    </location>
</feature>
<dbReference type="GO" id="GO:0022857">
    <property type="term" value="F:transmembrane transporter activity"/>
    <property type="evidence" value="ECO:0007669"/>
    <property type="project" value="InterPro"/>
</dbReference>
<reference evidence="9 10" key="1">
    <citation type="submission" date="2015-09" db="EMBL/GenBank/DDBJ databases">
        <title>Host preference determinants of Valsa canker pathogens revealed by comparative genomics.</title>
        <authorList>
            <person name="Yin Z."/>
            <person name="Huang L."/>
        </authorList>
    </citation>
    <scope>NUCLEOTIDE SEQUENCE [LARGE SCALE GENOMIC DNA]</scope>
    <source>
        <strain evidence="9 10">YSFL</strain>
    </source>
</reference>
<feature type="transmembrane region" description="Helical" evidence="7">
    <location>
        <begin position="124"/>
        <end position="146"/>
    </location>
</feature>
<keyword evidence="4 7" id="KW-1133">Transmembrane helix</keyword>
<feature type="transmembrane region" description="Helical" evidence="7">
    <location>
        <begin position="179"/>
        <end position="204"/>
    </location>
</feature>
<name>A0A423VHF5_CYTCH</name>
<feature type="transmembrane region" description="Helical" evidence="7">
    <location>
        <begin position="390"/>
        <end position="411"/>
    </location>
</feature>
<feature type="domain" description="Major facilitator superfamily (MFS) profile" evidence="8">
    <location>
        <begin position="87"/>
        <end position="519"/>
    </location>
</feature>
<dbReference type="STRING" id="252740.A0A423VHF5"/>
<feature type="transmembrane region" description="Helical" evidence="7">
    <location>
        <begin position="152"/>
        <end position="172"/>
    </location>
</feature>
<organism evidence="9 10">
    <name type="scientific">Cytospora chrysosperma</name>
    <name type="common">Cytospora canker fungus</name>
    <name type="synonym">Sphaeria chrysosperma</name>
    <dbReference type="NCBI Taxonomy" id="252740"/>
    <lineage>
        <taxon>Eukaryota</taxon>
        <taxon>Fungi</taxon>
        <taxon>Dikarya</taxon>
        <taxon>Ascomycota</taxon>
        <taxon>Pezizomycotina</taxon>
        <taxon>Sordariomycetes</taxon>
        <taxon>Sordariomycetidae</taxon>
        <taxon>Diaporthales</taxon>
        <taxon>Cytosporaceae</taxon>
        <taxon>Cytospora</taxon>
    </lineage>
</organism>
<evidence type="ECO:0000256" key="6">
    <source>
        <dbReference type="ARBA" id="ARBA00037968"/>
    </source>
</evidence>
<dbReference type="SUPFAM" id="SSF103473">
    <property type="entry name" value="MFS general substrate transporter"/>
    <property type="match status" value="1"/>
</dbReference>
<feature type="transmembrane region" description="Helical" evidence="7">
    <location>
        <begin position="488"/>
        <end position="509"/>
    </location>
</feature>
<protein>
    <recommendedName>
        <fullName evidence="8">Major facilitator superfamily (MFS) profile domain-containing protein</fullName>
    </recommendedName>
</protein>
<dbReference type="PANTHER" id="PTHR43791:SF64">
    <property type="entry name" value="MAJOR FACILITATOR SUPERFAMILY (MFS) PROFILE DOMAIN-CONTAINING PROTEIN"/>
    <property type="match status" value="1"/>
</dbReference>
<feature type="transmembrane region" description="Helical" evidence="7">
    <location>
        <begin position="455"/>
        <end position="476"/>
    </location>
</feature>
<dbReference type="Pfam" id="PF07690">
    <property type="entry name" value="MFS_1"/>
    <property type="match status" value="1"/>
</dbReference>
<evidence type="ECO:0000256" key="1">
    <source>
        <dbReference type="ARBA" id="ARBA00004141"/>
    </source>
</evidence>
<evidence type="ECO:0000313" key="9">
    <source>
        <dbReference type="EMBL" id="ROV90447.1"/>
    </source>
</evidence>
<comment type="subcellular location">
    <subcellularLocation>
        <location evidence="1">Membrane</location>
        <topology evidence="1">Multi-pass membrane protein</topology>
    </subcellularLocation>
</comment>
<comment type="similarity">
    <text evidence="6">Belongs to the major facilitator superfamily. Allantoate permease family.</text>
</comment>
<evidence type="ECO:0000259" key="8">
    <source>
        <dbReference type="PROSITE" id="PS50850"/>
    </source>
</evidence>
<accession>A0A423VHF5</accession>
<dbReference type="Gene3D" id="1.20.1250.20">
    <property type="entry name" value="MFS general substrate transporter like domains"/>
    <property type="match status" value="2"/>
</dbReference>
<dbReference type="GO" id="GO:0016020">
    <property type="term" value="C:membrane"/>
    <property type="evidence" value="ECO:0007669"/>
    <property type="project" value="UniProtKB-SubCell"/>
</dbReference>
<keyword evidence="2" id="KW-0813">Transport</keyword>
<dbReference type="PROSITE" id="PS50850">
    <property type="entry name" value="MFS"/>
    <property type="match status" value="1"/>
</dbReference>
<keyword evidence="5 7" id="KW-0472">Membrane</keyword>
<feature type="transmembrane region" description="Helical" evidence="7">
    <location>
        <begin position="364"/>
        <end position="383"/>
    </location>
</feature>
<dbReference type="FunFam" id="1.20.1250.20:FF:000065">
    <property type="entry name" value="Putative MFS pantothenate transporter"/>
    <property type="match status" value="1"/>
</dbReference>
<dbReference type="OrthoDB" id="3639251at2759"/>
<keyword evidence="3 7" id="KW-0812">Transmembrane</keyword>
<evidence type="ECO:0000256" key="3">
    <source>
        <dbReference type="ARBA" id="ARBA00022692"/>
    </source>
</evidence>
<dbReference type="AlphaFoldDB" id="A0A423VHF5"/>
<dbReference type="InterPro" id="IPR036259">
    <property type="entry name" value="MFS_trans_sf"/>
</dbReference>
<proteinExistence type="inferred from homology"/>
<dbReference type="Proteomes" id="UP000284375">
    <property type="component" value="Unassembled WGS sequence"/>
</dbReference>
<dbReference type="PANTHER" id="PTHR43791">
    <property type="entry name" value="PERMEASE-RELATED"/>
    <property type="match status" value="1"/>
</dbReference>
<evidence type="ECO:0000256" key="2">
    <source>
        <dbReference type="ARBA" id="ARBA00022448"/>
    </source>
</evidence>
<dbReference type="InterPro" id="IPR020846">
    <property type="entry name" value="MFS_dom"/>
</dbReference>
<feature type="transmembrane region" description="Helical" evidence="7">
    <location>
        <begin position="318"/>
        <end position="337"/>
    </location>
</feature>
<dbReference type="EMBL" id="LJZO01000050">
    <property type="protein sequence ID" value="ROV90447.1"/>
    <property type="molecule type" value="Genomic_DNA"/>
</dbReference>
<comment type="caution">
    <text evidence="9">The sequence shown here is derived from an EMBL/GenBank/DDBJ whole genome shotgun (WGS) entry which is preliminary data.</text>
</comment>
<gene>
    <name evidence="9" type="ORF">VSDG_08418</name>
</gene>
<feature type="transmembrane region" description="Helical" evidence="7">
    <location>
        <begin position="423"/>
        <end position="443"/>
    </location>
</feature>
<dbReference type="InterPro" id="IPR011701">
    <property type="entry name" value="MFS"/>
</dbReference>
<evidence type="ECO:0000256" key="7">
    <source>
        <dbReference type="SAM" id="Phobius"/>
    </source>
</evidence>
<evidence type="ECO:0000313" key="10">
    <source>
        <dbReference type="Proteomes" id="UP000284375"/>
    </source>
</evidence>